<dbReference type="EMBL" id="SJPG01000001">
    <property type="protein sequence ID" value="TWT62374.1"/>
    <property type="molecule type" value="Genomic_DNA"/>
</dbReference>
<sequence length="46" mass="5390">MLYLFRRTVDAFRNTGPKTDPPYVLSDNQWNLITDLLPDLPMTRHG</sequence>
<evidence type="ECO:0000313" key="1">
    <source>
        <dbReference type="EMBL" id="TWT62374.1"/>
    </source>
</evidence>
<dbReference type="Proteomes" id="UP000316095">
    <property type="component" value="Unassembled WGS sequence"/>
</dbReference>
<keyword evidence="2" id="KW-1185">Reference proteome</keyword>
<gene>
    <name evidence="1" type="ORF">Pan54_31160</name>
</gene>
<proteinExistence type="predicted"/>
<evidence type="ECO:0000313" key="2">
    <source>
        <dbReference type="Proteomes" id="UP000316095"/>
    </source>
</evidence>
<name>A0A5C5XHU5_9PLAN</name>
<comment type="caution">
    <text evidence="1">The sequence shown here is derived from an EMBL/GenBank/DDBJ whole genome shotgun (WGS) entry which is preliminary data.</text>
</comment>
<reference evidence="1 2" key="1">
    <citation type="submission" date="2019-02" db="EMBL/GenBank/DDBJ databases">
        <title>Deep-cultivation of Planctomycetes and their phenomic and genomic characterization uncovers novel biology.</title>
        <authorList>
            <person name="Wiegand S."/>
            <person name="Jogler M."/>
            <person name="Boedeker C."/>
            <person name="Pinto D."/>
            <person name="Vollmers J."/>
            <person name="Rivas-Marin E."/>
            <person name="Kohn T."/>
            <person name="Peeters S.H."/>
            <person name="Heuer A."/>
            <person name="Rast P."/>
            <person name="Oberbeckmann S."/>
            <person name="Bunk B."/>
            <person name="Jeske O."/>
            <person name="Meyerdierks A."/>
            <person name="Storesund J.E."/>
            <person name="Kallscheuer N."/>
            <person name="Luecker S."/>
            <person name="Lage O.M."/>
            <person name="Pohl T."/>
            <person name="Merkel B.J."/>
            <person name="Hornburger P."/>
            <person name="Mueller R.-W."/>
            <person name="Bruemmer F."/>
            <person name="Labrenz M."/>
            <person name="Spormann A.M."/>
            <person name="Op Den Camp H."/>
            <person name="Overmann J."/>
            <person name="Amann R."/>
            <person name="Jetten M.S.M."/>
            <person name="Mascher T."/>
            <person name="Medema M.H."/>
            <person name="Devos D.P."/>
            <person name="Kaster A.-K."/>
            <person name="Ovreas L."/>
            <person name="Rohde M."/>
            <person name="Galperin M.Y."/>
            <person name="Jogler C."/>
        </authorList>
    </citation>
    <scope>NUCLEOTIDE SEQUENCE [LARGE SCALE GENOMIC DNA]</scope>
    <source>
        <strain evidence="1 2">Pan54</strain>
    </source>
</reference>
<accession>A0A5C5XHU5</accession>
<protein>
    <submittedName>
        <fullName evidence="1">Uncharacterized protein</fullName>
    </submittedName>
</protein>
<organism evidence="1 2">
    <name type="scientific">Rubinisphaera italica</name>
    <dbReference type="NCBI Taxonomy" id="2527969"/>
    <lineage>
        <taxon>Bacteria</taxon>
        <taxon>Pseudomonadati</taxon>
        <taxon>Planctomycetota</taxon>
        <taxon>Planctomycetia</taxon>
        <taxon>Planctomycetales</taxon>
        <taxon>Planctomycetaceae</taxon>
        <taxon>Rubinisphaera</taxon>
    </lineage>
</organism>
<dbReference type="AlphaFoldDB" id="A0A5C5XHU5"/>